<organism evidence="7 8">
    <name type="scientific">Cuscuta europaea</name>
    <name type="common">European dodder</name>
    <dbReference type="NCBI Taxonomy" id="41803"/>
    <lineage>
        <taxon>Eukaryota</taxon>
        <taxon>Viridiplantae</taxon>
        <taxon>Streptophyta</taxon>
        <taxon>Embryophyta</taxon>
        <taxon>Tracheophyta</taxon>
        <taxon>Spermatophyta</taxon>
        <taxon>Magnoliopsida</taxon>
        <taxon>eudicotyledons</taxon>
        <taxon>Gunneridae</taxon>
        <taxon>Pentapetalae</taxon>
        <taxon>asterids</taxon>
        <taxon>lamiids</taxon>
        <taxon>Solanales</taxon>
        <taxon>Convolvulaceae</taxon>
        <taxon>Cuscuteae</taxon>
        <taxon>Cuscuta</taxon>
        <taxon>Cuscuta subgen. Cuscuta</taxon>
    </lineage>
</organism>
<dbReference type="GO" id="GO:0000118">
    <property type="term" value="C:histone deacetylase complex"/>
    <property type="evidence" value="ECO:0007669"/>
    <property type="project" value="TreeGrafter"/>
</dbReference>
<comment type="subcellular location">
    <subcellularLocation>
        <location evidence="1 4">Nucleus</location>
    </subcellularLocation>
</comment>
<accession>A0A9P0ZK09</accession>
<evidence type="ECO:0000256" key="4">
    <source>
        <dbReference type="PROSITE-ProRule" id="PRU00810"/>
    </source>
</evidence>
<feature type="coiled-coil region" evidence="5">
    <location>
        <begin position="291"/>
        <end position="326"/>
    </location>
</feature>
<evidence type="ECO:0008006" key="9">
    <source>
        <dbReference type="Google" id="ProtNLM"/>
    </source>
</evidence>
<evidence type="ECO:0000256" key="3">
    <source>
        <dbReference type="ARBA" id="ARBA00023242"/>
    </source>
</evidence>
<dbReference type="OrthoDB" id="10265969at2759"/>
<dbReference type="SUPFAM" id="SSF47762">
    <property type="entry name" value="PAH2 domain"/>
    <property type="match status" value="2"/>
</dbReference>
<protein>
    <recommendedName>
        <fullName evidence="9">Histone deacetylase interacting domain-containing protein</fullName>
    </recommendedName>
</protein>
<evidence type="ECO:0000256" key="5">
    <source>
        <dbReference type="SAM" id="Coils"/>
    </source>
</evidence>
<dbReference type="PROSITE" id="PS51477">
    <property type="entry name" value="PAH"/>
    <property type="match status" value="1"/>
</dbReference>
<feature type="region of interest" description="Disordered" evidence="6">
    <location>
        <begin position="89"/>
        <end position="123"/>
    </location>
</feature>
<feature type="compositionally biased region" description="Basic residues" evidence="6">
    <location>
        <begin position="211"/>
        <end position="220"/>
    </location>
</feature>
<dbReference type="GO" id="GO:0003714">
    <property type="term" value="F:transcription corepressor activity"/>
    <property type="evidence" value="ECO:0007669"/>
    <property type="project" value="InterPro"/>
</dbReference>
<evidence type="ECO:0000313" key="8">
    <source>
        <dbReference type="Proteomes" id="UP001152484"/>
    </source>
</evidence>
<feature type="compositionally biased region" description="Basic and acidic residues" evidence="6">
    <location>
        <begin position="89"/>
        <end position="98"/>
    </location>
</feature>
<keyword evidence="2" id="KW-0678">Repressor</keyword>
<dbReference type="PANTHER" id="PTHR12346">
    <property type="entry name" value="SIN3B-RELATED"/>
    <property type="match status" value="1"/>
</dbReference>
<dbReference type="Gene3D" id="1.20.1160.11">
    <property type="entry name" value="Paired amphipathic helix"/>
    <property type="match status" value="1"/>
</dbReference>
<proteinExistence type="predicted"/>
<sequence>MNSAEEMSAALAFIRRVKQRFPKYQAFAAALNGFMAGQTDAETALSNVYAFLDGHRDLVEEFNDFRLQFNPPSPKAADCVEAHHARVRLAKESPDRSRPPTSMGNDGFKNPRKRKAAEDLEGHHARVRDAKEFVDRIRIFAGDEVYASFLRAVDGFNGHRDVREVDREVDALFQKSRNPELYVTFTRFTADSWPDPDADTAGANAGGGQLVKKKKARKSAPKPDTTLADCEDELYESDMILHALEATQRVTIKLLVSPLTTDKKEVEECYSAVNRRCIRRTLGEEAAGRMIESLRKNRSVALEELTRILKERIQKTRLQCQEIKQRCAHTFCNNSSRQ</sequence>
<keyword evidence="5" id="KW-0175">Coiled coil</keyword>
<dbReference type="GO" id="GO:0000785">
    <property type="term" value="C:chromatin"/>
    <property type="evidence" value="ECO:0007669"/>
    <property type="project" value="TreeGrafter"/>
</dbReference>
<keyword evidence="8" id="KW-1185">Reference proteome</keyword>
<dbReference type="InterPro" id="IPR036600">
    <property type="entry name" value="PAH_sf"/>
</dbReference>
<evidence type="ECO:0000256" key="2">
    <source>
        <dbReference type="ARBA" id="ARBA00022491"/>
    </source>
</evidence>
<evidence type="ECO:0000313" key="7">
    <source>
        <dbReference type="EMBL" id="CAH9102854.1"/>
    </source>
</evidence>
<dbReference type="PANTHER" id="PTHR12346:SF0">
    <property type="entry name" value="SIN3A, ISOFORM G"/>
    <property type="match status" value="1"/>
</dbReference>
<evidence type="ECO:0000256" key="1">
    <source>
        <dbReference type="ARBA" id="ARBA00004123"/>
    </source>
</evidence>
<feature type="region of interest" description="Disordered" evidence="6">
    <location>
        <begin position="196"/>
        <end position="225"/>
    </location>
</feature>
<dbReference type="Pfam" id="PF02671">
    <property type="entry name" value="PAH"/>
    <property type="match status" value="1"/>
</dbReference>
<dbReference type="InterPro" id="IPR039774">
    <property type="entry name" value="Sin3-like"/>
</dbReference>
<dbReference type="AlphaFoldDB" id="A0A9P0ZK09"/>
<dbReference type="EMBL" id="CAMAPE010000043">
    <property type="protein sequence ID" value="CAH9102854.1"/>
    <property type="molecule type" value="Genomic_DNA"/>
</dbReference>
<dbReference type="Proteomes" id="UP001152484">
    <property type="component" value="Unassembled WGS sequence"/>
</dbReference>
<name>A0A9P0ZK09_CUSEU</name>
<keyword evidence="3 4" id="KW-0539">Nucleus</keyword>
<comment type="caution">
    <text evidence="7">The sequence shown here is derived from an EMBL/GenBank/DDBJ whole genome shotgun (WGS) entry which is preliminary data.</text>
</comment>
<dbReference type="GO" id="GO:0000122">
    <property type="term" value="P:negative regulation of transcription by RNA polymerase II"/>
    <property type="evidence" value="ECO:0007669"/>
    <property type="project" value="TreeGrafter"/>
</dbReference>
<reference evidence="7" key="1">
    <citation type="submission" date="2022-07" db="EMBL/GenBank/DDBJ databases">
        <authorList>
            <person name="Macas J."/>
            <person name="Novak P."/>
            <person name="Neumann P."/>
        </authorList>
    </citation>
    <scope>NUCLEOTIDE SEQUENCE</scope>
</reference>
<dbReference type="InterPro" id="IPR003822">
    <property type="entry name" value="PAH"/>
</dbReference>
<gene>
    <name evidence="7" type="ORF">CEURO_LOCUS15945</name>
</gene>
<evidence type="ECO:0000256" key="6">
    <source>
        <dbReference type="SAM" id="MobiDB-lite"/>
    </source>
</evidence>